<dbReference type="RefSeq" id="WP_153832299.1">
    <property type="nucleotide sequence ID" value="NZ_WJQT01000007.1"/>
</dbReference>
<sequence length="687" mass="78259">MRKTQIKNKQWLLISLLLLITGSILGFNPSVARAETAYRTYTQDGYGNYVETQTGYEPIRTISYVGELPLNRPTDMKLGPNDYIYIADSGNQRIVILNAEGEFEREIKHEAFKYPTGLFVTENGRLYIADESAGIVFVFDEKDELVHQFERPEAVSFGKNATFSPTKLSVDNRENVYVLSRGNNNGIIMLNAETDGEFLGYFAPNIAQQSILTEFRKLIFTEEQLEKMIGTAPTSATNLTIDHRGLIYTVTANETIDDVLKKLNMGGANLLTSNYIPFPASVAVGNYDNIYVLTENGYIFEYTSEGEFLFLFAGPDAGYQRSGLLGKGSAIAINSANQILTLDETKNEIQLFEPTEFTRTLHNALDLYQDGDYEESKIYWEEILKMNAQFDFANLGIGEAYYRENEFNQAMASFRQAKNIEGYSDSFWEIRNVWLKENMTGIIGCLIILFILVKAWSYLKRKYAWKTPLNVILQKTQRIKLLQEIGFISYFAKHPIDGAYGIKREQKTSNLSALIIYIMALVTFVINKYYAGFIFRTVEDGEYTLVNDVLVIVIISLFVSVATYMISTITDGESTLKETMHGFVYSLGPYILIQWILLILSNFLTLNEQFIIQFGYVIMITWVLSLMLIAITELNGYRFKETIRTVFLTAFAIFIAAITIFIVYSLMNQLISFIVSIFREVVARFES</sequence>
<dbReference type="SUPFAM" id="SSF48452">
    <property type="entry name" value="TPR-like"/>
    <property type="match status" value="1"/>
</dbReference>
<dbReference type="SUPFAM" id="SSF63829">
    <property type="entry name" value="Calcium-dependent phosphotriesterase"/>
    <property type="match status" value="1"/>
</dbReference>
<dbReference type="AlphaFoldDB" id="A0A844C805"/>
<dbReference type="Gene3D" id="2.120.10.30">
    <property type="entry name" value="TolB, C-terminal domain"/>
    <property type="match status" value="1"/>
</dbReference>
<dbReference type="PANTHER" id="PTHR24104">
    <property type="entry name" value="E3 UBIQUITIN-PROTEIN LIGASE NHLRC1-RELATED"/>
    <property type="match status" value="1"/>
</dbReference>
<dbReference type="InterPro" id="IPR011990">
    <property type="entry name" value="TPR-like_helical_dom_sf"/>
</dbReference>
<keyword evidence="1" id="KW-0812">Transmembrane</keyword>
<evidence type="ECO:0008006" key="4">
    <source>
        <dbReference type="Google" id="ProtNLM"/>
    </source>
</evidence>
<dbReference type="InterPro" id="IPR011042">
    <property type="entry name" value="6-blade_b-propeller_TolB-like"/>
</dbReference>
<organism evidence="2 3">
    <name type="scientific">Fundicoccus ignavus</name>
    <dbReference type="NCBI Taxonomy" id="2664442"/>
    <lineage>
        <taxon>Bacteria</taxon>
        <taxon>Bacillati</taxon>
        <taxon>Bacillota</taxon>
        <taxon>Bacilli</taxon>
        <taxon>Lactobacillales</taxon>
        <taxon>Aerococcaceae</taxon>
        <taxon>Fundicoccus</taxon>
    </lineage>
</organism>
<feature type="transmembrane region" description="Helical" evidence="1">
    <location>
        <begin position="610"/>
        <end position="634"/>
    </location>
</feature>
<dbReference type="PANTHER" id="PTHR24104:SF25">
    <property type="entry name" value="PROTEIN LIN-41"/>
    <property type="match status" value="1"/>
</dbReference>
<comment type="caution">
    <text evidence="2">The sequence shown here is derived from an EMBL/GenBank/DDBJ whole genome shotgun (WGS) entry which is preliminary data.</text>
</comment>
<evidence type="ECO:0000313" key="3">
    <source>
        <dbReference type="Proteomes" id="UP000440066"/>
    </source>
</evidence>
<feature type="transmembrane region" description="Helical" evidence="1">
    <location>
        <begin position="511"/>
        <end position="530"/>
    </location>
</feature>
<feature type="transmembrane region" description="Helical" evidence="1">
    <location>
        <begin position="550"/>
        <end position="570"/>
    </location>
</feature>
<name>A0A844C805_9LACT</name>
<feature type="transmembrane region" description="Helical" evidence="1">
    <location>
        <begin position="439"/>
        <end position="459"/>
    </location>
</feature>
<reference evidence="2 3" key="1">
    <citation type="submission" date="2019-11" db="EMBL/GenBank/DDBJ databases">
        <title>Characterisation of Fundicoccus ignavus gen. nov. sp. nov., a novel genus of the family Aerococcaceae from bulk tank milk.</title>
        <authorList>
            <person name="Siebert A."/>
            <person name="Huptas C."/>
            <person name="Wenning M."/>
            <person name="Scherer S."/>
            <person name="Doll E.V."/>
        </authorList>
    </citation>
    <scope>NUCLEOTIDE SEQUENCE [LARGE SCALE GENOMIC DNA]</scope>
    <source>
        <strain evidence="2 3">DSM 109652</strain>
    </source>
</reference>
<protein>
    <recommendedName>
        <fullName evidence="4">Yip1 domain-containing protein</fullName>
    </recommendedName>
</protein>
<dbReference type="CDD" id="cd05819">
    <property type="entry name" value="NHL"/>
    <property type="match status" value="1"/>
</dbReference>
<gene>
    <name evidence="2" type="ORF">GF867_06530</name>
</gene>
<dbReference type="EMBL" id="WJQT01000007">
    <property type="protein sequence ID" value="MRJ47216.1"/>
    <property type="molecule type" value="Genomic_DNA"/>
</dbReference>
<dbReference type="SUPFAM" id="SSF101898">
    <property type="entry name" value="NHL repeat"/>
    <property type="match status" value="1"/>
</dbReference>
<feature type="transmembrane region" description="Helical" evidence="1">
    <location>
        <begin position="582"/>
        <end position="604"/>
    </location>
</feature>
<dbReference type="Gene3D" id="1.25.40.10">
    <property type="entry name" value="Tetratricopeptide repeat domain"/>
    <property type="match status" value="1"/>
</dbReference>
<evidence type="ECO:0000256" key="1">
    <source>
        <dbReference type="SAM" id="Phobius"/>
    </source>
</evidence>
<proteinExistence type="predicted"/>
<dbReference type="InterPro" id="IPR050952">
    <property type="entry name" value="TRIM-NHL_E3_ligases"/>
</dbReference>
<keyword evidence="1" id="KW-1133">Transmembrane helix</keyword>
<accession>A0A844C805</accession>
<keyword evidence="1" id="KW-0472">Membrane</keyword>
<evidence type="ECO:0000313" key="2">
    <source>
        <dbReference type="EMBL" id="MRJ47216.1"/>
    </source>
</evidence>
<dbReference type="GO" id="GO:0008270">
    <property type="term" value="F:zinc ion binding"/>
    <property type="evidence" value="ECO:0007669"/>
    <property type="project" value="UniProtKB-KW"/>
</dbReference>
<feature type="transmembrane region" description="Helical" evidence="1">
    <location>
        <begin position="646"/>
        <end position="667"/>
    </location>
</feature>
<dbReference type="Proteomes" id="UP000440066">
    <property type="component" value="Unassembled WGS sequence"/>
</dbReference>